<dbReference type="Proteomes" id="UP001527181">
    <property type="component" value="Unassembled WGS sequence"/>
</dbReference>
<evidence type="ECO:0000313" key="1">
    <source>
        <dbReference type="EMBL" id="MCY9763184.1"/>
    </source>
</evidence>
<comment type="caution">
    <text evidence="1">The sequence shown here is derived from an EMBL/GenBank/DDBJ whole genome shotgun (WGS) entry which is preliminary data.</text>
</comment>
<evidence type="ECO:0000313" key="2">
    <source>
        <dbReference type="Proteomes" id="UP001527181"/>
    </source>
</evidence>
<organism evidence="1 2">
    <name type="scientific">Paenibacillus alvei</name>
    <name type="common">Bacillus alvei</name>
    <dbReference type="NCBI Taxonomy" id="44250"/>
    <lineage>
        <taxon>Bacteria</taxon>
        <taxon>Bacillati</taxon>
        <taxon>Bacillota</taxon>
        <taxon>Bacilli</taxon>
        <taxon>Bacillales</taxon>
        <taxon>Paenibacillaceae</taxon>
        <taxon>Paenibacillus</taxon>
    </lineage>
</organism>
<proteinExistence type="predicted"/>
<accession>A0ABT4H2R0</accession>
<protein>
    <submittedName>
        <fullName evidence="1">Uncharacterized protein</fullName>
    </submittedName>
</protein>
<dbReference type="EMBL" id="JAMDNP010000050">
    <property type="protein sequence ID" value="MCY9763184.1"/>
    <property type="molecule type" value="Genomic_DNA"/>
</dbReference>
<gene>
    <name evidence="1" type="ORF">M5X12_21870</name>
</gene>
<keyword evidence="2" id="KW-1185">Reference proteome</keyword>
<name>A0ABT4H2R0_PAEAL</name>
<sequence length="72" mass="8797">MQEGLFDNMKENEESVFLPFEKFCRRIDLPFLDTVVDWMYMYHEDNKYYYKHSWTRKYLIISSDGLEAGVRG</sequence>
<reference evidence="1 2" key="1">
    <citation type="submission" date="2022-05" db="EMBL/GenBank/DDBJ databases">
        <title>Genome Sequencing of Bee-Associated Microbes.</title>
        <authorList>
            <person name="Dunlap C."/>
        </authorList>
    </citation>
    <scope>NUCLEOTIDE SEQUENCE [LARGE SCALE GENOMIC DNA]</scope>
    <source>
        <strain evidence="1 2">NRRL B-04010</strain>
    </source>
</reference>
<dbReference type="RefSeq" id="WP_268600203.1">
    <property type="nucleotide sequence ID" value="NZ_JAMDNP010000050.1"/>
</dbReference>